<comment type="caution">
    <text evidence="1">The sequence shown here is derived from an EMBL/GenBank/DDBJ whole genome shotgun (WGS) entry which is preliminary data.</text>
</comment>
<accession>A0AAW1MLP1</accession>
<dbReference type="EMBL" id="JASPKY010000037">
    <property type="protein sequence ID" value="KAK9746789.1"/>
    <property type="molecule type" value="Genomic_DNA"/>
</dbReference>
<dbReference type="AlphaFoldDB" id="A0AAW1MLP1"/>
<evidence type="ECO:0000313" key="1">
    <source>
        <dbReference type="EMBL" id="KAK9746789.1"/>
    </source>
</evidence>
<evidence type="ECO:0000313" key="2">
    <source>
        <dbReference type="Proteomes" id="UP001458880"/>
    </source>
</evidence>
<reference evidence="1 2" key="1">
    <citation type="journal article" date="2024" name="BMC Genomics">
        <title>De novo assembly and annotation of Popillia japonica's genome with initial clues to its potential as an invasive pest.</title>
        <authorList>
            <person name="Cucini C."/>
            <person name="Boschi S."/>
            <person name="Funari R."/>
            <person name="Cardaioli E."/>
            <person name="Iannotti N."/>
            <person name="Marturano G."/>
            <person name="Paoli F."/>
            <person name="Bruttini M."/>
            <person name="Carapelli A."/>
            <person name="Frati F."/>
            <person name="Nardi F."/>
        </authorList>
    </citation>
    <scope>NUCLEOTIDE SEQUENCE [LARGE SCALE GENOMIC DNA]</scope>
    <source>
        <strain evidence="1">DMR45628</strain>
    </source>
</reference>
<protein>
    <submittedName>
        <fullName evidence="1">Uncharacterized protein</fullName>
    </submittedName>
</protein>
<organism evidence="1 2">
    <name type="scientific">Popillia japonica</name>
    <name type="common">Japanese beetle</name>
    <dbReference type="NCBI Taxonomy" id="7064"/>
    <lineage>
        <taxon>Eukaryota</taxon>
        <taxon>Metazoa</taxon>
        <taxon>Ecdysozoa</taxon>
        <taxon>Arthropoda</taxon>
        <taxon>Hexapoda</taxon>
        <taxon>Insecta</taxon>
        <taxon>Pterygota</taxon>
        <taxon>Neoptera</taxon>
        <taxon>Endopterygota</taxon>
        <taxon>Coleoptera</taxon>
        <taxon>Polyphaga</taxon>
        <taxon>Scarabaeiformia</taxon>
        <taxon>Scarabaeidae</taxon>
        <taxon>Rutelinae</taxon>
        <taxon>Popillia</taxon>
    </lineage>
</organism>
<dbReference type="Proteomes" id="UP001458880">
    <property type="component" value="Unassembled WGS sequence"/>
</dbReference>
<gene>
    <name evidence="1" type="ORF">QE152_g5837</name>
</gene>
<proteinExistence type="predicted"/>
<keyword evidence="2" id="KW-1185">Reference proteome</keyword>
<name>A0AAW1MLP1_POPJA</name>
<sequence>MDASQKTIKNCFEKAGFSKEDEEEDIIPLSQLVERLRDKETEELLVELRRDFQRLRKTCELNRTPEAKQKVITD</sequence>